<dbReference type="GO" id="GO:0003824">
    <property type="term" value="F:catalytic activity"/>
    <property type="evidence" value="ECO:0007669"/>
    <property type="project" value="InterPro"/>
</dbReference>
<dbReference type="SUPFAM" id="SSF102114">
    <property type="entry name" value="Radical SAM enzymes"/>
    <property type="match status" value="1"/>
</dbReference>
<accession>A0A6L5JWG0</accession>
<reference evidence="6 7" key="1">
    <citation type="submission" date="2019-10" db="EMBL/GenBank/DDBJ databases">
        <title>Whole-genome sequence of the purple nonsulfur photosynthetic bacterium Rhodocyclus tenuis.</title>
        <authorList>
            <person name="Kyndt J.A."/>
            <person name="Meyer T.E."/>
        </authorList>
    </citation>
    <scope>NUCLEOTIDE SEQUENCE [LARGE SCALE GENOMIC DNA]</scope>
    <source>
        <strain evidence="6 7">DSM 110</strain>
    </source>
</reference>
<evidence type="ECO:0000313" key="6">
    <source>
        <dbReference type="EMBL" id="MQY50528.1"/>
    </source>
</evidence>
<protein>
    <submittedName>
        <fullName evidence="6">Radical SAM protein</fullName>
    </submittedName>
</protein>
<dbReference type="OrthoDB" id="9800840at2"/>
<evidence type="ECO:0000256" key="4">
    <source>
        <dbReference type="ARBA" id="ARBA00023004"/>
    </source>
</evidence>
<keyword evidence="2" id="KW-0949">S-adenosyl-L-methionine</keyword>
<evidence type="ECO:0000256" key="1">
    <source>
        <dbReference type="ARBA" id="ARBA00001966"/>
    </source>
</evidence>
<dbReference type="Proteomes" id="UP000480275">
    <property type="component" value="Unassembled WGS sequence"/>
</dbReference>
<evidence type="ECO:0000256" key="5">
    <source>
        <dbReference type="ARBA" id="ARBA00023014"/>
    </source>
</evidence>
<gene>
    <name evidence="6" type="ORF">GHK24_01870</name>
</gene>
<evidence type="ECO:0000313" key="7">
    <source>
        <dbReference type="Proteomes" id="UP000480275"/>
    </source>
</evidence>
<keyword evidence="5" id="KW-0411">Iron-sulfur</keyword>
<dbReference type="InterPro" id="IPR007197">
    <property type="entry name" value="rSAM"/>
</dbReference>
<comment type="caution">
    <text evidence="6">The sequence shown here is derived from an EMBL/GenBank/DDBJ whole genome shotgun (WGS) entry which is preliminary data.</text>
</comment>
<dbReference type="AlphaFoldDB" id="A0A6L5JWG0"/>
<proteinExistence type="predicted"/>
<dbReference type="EMBL" id="WIXJ01000001">
    <property type="protein sequence ID" value="MQY50528.1"/>
    <property type="molecule type" value="Genomic_DNA"/>
</dbReference>
<dbReference type="InterPro" id="IPR013785">
    <property type="entry name" value="Aldolase_TIM"/>
</dbReference>
<dbReference type="GO" id="GO:0051536">
    <property type="term" value="F:iron-sulfur cluster binding"/>
    <property type="evidence" value="ECO:0007669"/>
    <property type="project" value="UniProtKB-KW"/>
</dbReference>
<name>A0A6L5JWG0_RHOTE</name>
<dbReference type="SFLD" id="SFLDS00029">
    <property type="entry name" value="Radical_SAM"/>
    <property type="match status" value="1"/>
</dbReference>
<evidence type="ECO:0000256" key="3">
    <source>
        <dbReference type="ARBA" id="ARBA00022723"/>
    </source>
</evidence>
<dbReference type="Gene3D" id="3.20.20.70">
    <property type="entry name" value="Aldolase class I"/>
    <property type="match status" value="1"/>
</dbReference>
<evidence type="ECO:0000256" key="2">
    <source>
        <dbReference type="ARBA" id="ARBA00022691"/>
    </source>
</evidence>
<keyword evidence="3" id="KW-0479">Metal-binding</keyword>
<keyword evidence="4" id="KW-0408">Iron</keyword>
<dbReference type="CDD" id="cd01335">
    <property type="entry name" value="Radical_SAM"/>
    <property type="match status" value="1"/>
</dbReference>
<sequence length="277" mass="29825">MLTIVDHRRDSAGLRYVYPVVSRRAGGVSVGINLNPNAACNWACRYCQVPNLQRGGPPALDLPRLESELRGFLHDVVHGDFMARCVPAESRRLVDVAFSGDGEPTTAPEFADAVVGVASVLGDLGLVDSLRLRLITNGSQVHRPAVRAGIARIGELEGEVWFKIDRATTQGVLQVNRVRRTPAQMHAALLDCAELAPTWLQTCWFAMDGEAPDADEEAAYLAWVQQAVAKIKGVHLYGLARPSQQPDAARLSPLSAASFSAFAQKIAALGIEVVANP</sequence>
<dbReference type="InterPro" id="IPR058240">
    <property type="entry name" value="rSAM_sf"/>
</dbReference>
<comment type="cofactor">
    <cofactor evidence="1">
        <name>[4Fe-4S] cluster</name>
        <dbReference type="ChEBI" id="CHEBI:49883"/>
    </cofactor>
</comment>
<organism evidence="6 7">
    <name type="scientific">Rhodocyclus tenuis</name>
    <name type="common">Rhodospirillum tenue</name>
    <dbReference type="NCBI Taxonomy" id="1066"/>
    <lineage>
        <taxon>Bacteria</taxon>
        <taxon>Pseudomonadati</taxon>
        <taxon>Pseudomonadota</taxon>
        <taxon>Betaproteobacteria</taxon>
        <taxon>Rhodocyclales</taxon>
        <taxon>Rhodocyclaceae</taxon>
        <taxon>Rhodocyclus</taxon>
    </lineage>
</organism>
<dbReference type="GO" id="GO:0046872">
    <property type="term" value="F:metal ion binding"/>
    <property type="evidence" value="ECO:0007669"/>
    <property type="project" value="UniProtKB-KW"/>
</dbReference>